<evidence type="ECO:0000313" key="2">
    <source>
        <dbReference type="EMBL" id="GAA2126843.1"/>
    </source>
</evidence>
<dbReference type="PANTHER" id="PTHR37298:SF1">
    <property type="entry name" value="UPF0111 PROTEIN YKAA"/>
    <property type="match status" value="1"/>
</dbReference>
<dbReference type="InterPro" id="IPR018445">
    <property type="entry name" value="Put_Phosphate_transp_reg"/>
</dbReference>
<dbReference type="InterPro" id="IPR038078">
    <property type="entry name" value="PhoU-like_sf"/>
</dbReference>
<sequence length="206" mass="23522">MAFRFRPVDASFYDLFRESSEHLVVGADLLAEMLAAEDVDREDVARRMREAEHAADETMHAIVKRVNSTFVTPFDREDIYSLASGLDDIMDMMDEAVDLILLYEVKHMPAELSNQVEVIQRCAELTREAMPRLQSMGALEEFWIEINRLENQGDKSYRRTLANLFSGDFKAIEVLKLKDIVTSLEGAIDAFEKVANIIEQIVVKES</sequence>
<dbReference type="EMBL" id="BAAAQQ010000012">
    <property type="protein sequence ID" value="GAA2126843.1"/>
    <property type="molecule type" value="Genomic_DNA"/>
</dbReference>
<keyword evidence="3" id="KW-1185">Reference proteome</keyword>
<comment type="similarity">
    <text evidence="1">Belongs to the UPF0111 family.</text>
</comment>
<accession>A0ABP5K9H3</accession>
<proteinExistence type="inferred from homology"/>
<comment type="caution">
    <text evidence="2">The sequence shown here is derived from an EMBL/GenBank/DDBJ whole genome shotgun (WGS) entry which is preliminary data.</text>
</comment>
<reference evidence="3" key="1">
    <citation type="journal article" date="2019" name="Int. J. Syst. Evol. Microbiol.">
        <title>The Global Catalogue of Microorganisms (GCM) 10K type strain sequencing project: providing services to taxonomists for standard genome sequencing and annotation.</title>
        <authorList>
            <consortium name="The Broad Institute Genomics Platform"/>
            <consortium name="The Broad Institute Genome Sequencing Center for Infectious Disease"/>
            <person name="Wu L."/>
            <person name="Ma J."/>
        </authorList>
    </citation>
    <scope>NUCLEOTIDE SEQUENCE [LARGE SCALE GENOMIC DNA]</scope>
    <source>
        <strain evidence="3">JCM 16021</strain>
    </source>
</reference>
<dbReference type="RefSeq" id="WP_344304145.1">
    <property type="nucleotide sequence ID" value="NZ_BAAAQQ010000012.1"/>
</dbReference>
<dbReference type="Proteomes" id="UP001500575">
    <property type="component" value="Unassembled WGS sequence"/>
</dbReference>
<evidence type="ECO:0000313" key="3">
    <source>
        <dbReference type="Proteomes" id="UP001500575"/>
    </source>
</evidence>
<organism evidence="2 3">
    <name type="scientific">Nocardioides bigeumensis</name>
    <dbReference type="NCBI Taxonomy" id="433657"/>
    <lineage>
        <taxon>Bacteria</taxon>
        <taxon>Bacillati</taxon>
        <taxon>Actinomycetota</taxon>
        <taxon>Actinomycetes</taxon>
        <taxon>Propionibacteriales</taxon>
        <taxon>Nocardioidaceae</taxon>
        <taxon>Nocardioides</taxon>
    </lineage>
</organism>
<dbReference type="Gene3D" id="1.20.58.220">
    <property type="entry name" value="Phosphate transport system protein phou homolog 2, domain 2"/>
    <property type="match status" value="1"/>
</dbReference>
<name>A0ABP5K9H3_9ACTN</name>
<protein>
    <submittedName>
        <fullName evidence="2">DUF47 family protein</fullName>
    </submittedName>
</protein>
<evidence type="ECO:0000256" key="1">
    <source>
        <dbReference type="ARBA" id="ARBA00008591"/>
    </source>
</evidence>
<dbReference type="PANTHER" id="PTHR37298">
    <property type="entry name" value="UPF0111 PROTEIN YKAA"/>
    <property type="match status" value="1"/>
</dbReference>
<dbReference type="InterPro" id="IPR052912">
    <property type="entry name" value="UPF0111_domain"/>
</dbReference>
<gene>
    <name evidence="2" type="ORF">GCM10009843_25620</name>
</gene>
<dbReference type="Pfam" id="PF01865">
    <property type="entry name" value="PhoU_div"/>
    <property type="match status" value="1"/>
</dbReference>